<protein>
    <submittedName>
        <fullName evidence="2">NAD-dependent epimerase/dehydratase family protein</fullName>
    </submittedName>
</protein>
<dbReference type="Pfam" id="PF01370">
    <property type="entry name" value="Epimerase"/>
    <property type="match status" value="1"/>
</dbReference>
<dbReference type="EMBL" id="DVMN01000102">
    <property type="protein sequence ID" value="HIU21711.1"/>
    <property type="molecule type" value="Genomic_DNA"/>
</dbReference>
<dbReference type="InterPro" id="IPR001509">
    <property type="entry name" value="Epimerase_deHydtase"/>
</dbReference>
<dbReference type="PANTHER" id="PTHR48079">
    <property type="entry name" value="PROTEIN YEEZ"/>
    <property type="match status" value="1"/>
</dbReference>
<reference evidence="2" key="2">
    <citation type="journal article" date="2021" name="PeerJ">
        <title>Extensive microbial diversity within the chicken gut microbiome revealed by metagenomics and culture.</title>
        <authorList>
            <person name="Gilroy R."/>
            <person name="Ravi A."/>
            <person name="Getino M."/>
            <person name="Pursley I."/>
            <person name="Horton D.L."/>
            <person name="Alikhan N.F."/>
            <person name="Baker D."/>
            <person name="Gharbi K."/>
            <person name="Hall N."/>
            <person name="Watson M."/>
            <person name="Adriaenssens E.M."/>
            <person name="Foster-Nyarko E."/>
            <person name="Jarju S."/>
            <person name="Secka A."/>
            <person name="Antonio M."/>
            <person name="Oren A."/>
            <person name="Chaudhuri R.R."/>
            <person name="La Ragione R."/>
            <person name="Hildebrand F."/>
            <person name="Pallen M.J."/>
        </authorList>
    </citation>
    <scope>NUCLEOTIDE SEQUENCE</scope>
    <source>
        <strain evidence="2">1063</strain>
    </source>
</reference>
<dbReference type="SUPFAM" id="SSF51735">
    <property type="entry name" value="NAD(P)-binding Rossmann-fold domains"/>
    <property type="match status" value="1"/>
</dbReference>
<dbReference type="InterPro" id="IPR036291">
    <property type="entry name" value="NAD(P)-bd_dom_sf"/>
</dbReference>
<comment type="caution">
    <text evidence="2">The sequence shown here is derived from an EMBL/GenBank/DDBJ whole genome shotgun (WGS) entry which is preliminary data.</text>
</comment>
<dbReference type="Proteomes" id="UP000824088">
    <property type="component" value="Unassembled WGS sequence"/>
</dbReference>
<dbReference type="GO" id="GO:0005737">
    <property type="term" value="C:cytoplasm"/>
    <property type="evidence" value="ECO:0007669"/>
    <property type="project" value="TreeGrafter"/>
</dbReference>
<sequence length="520" mass="59159">MSVVIALTGASGNMGRECLRQLLELDEVEKVKFLVRRTSKDRNFAAAARRVYGKRVQAVWGDLGDADACRELVEGTHYVFHVGALIPPASDHDPEGAKRANHIGTRNMVDAVEAMGEVQPKFVHISTVALYGHRNYLHPWGRVGDPLLPSAYDVYSESKLKGERYVLDSGLRCWAIIRQTAMLHYNMMKDNMSDGLMFHTCINVPLEWSTSRDSGLLIKRIVERDLKGEVDGFWKKCYNLGGGEANRVTGYDTYAKLLTTIGSDIEKVMSPGWNSIRNFHGLWFADGDVLNDMFDFQHDTIDEFCKAIVQKFPVYKAAAVVPSGVISAVGFKRLLKHINSPLEWVKLNDKGRIRAFFGSEDNLKCMVKNWKDFPVLAKGEVADGNIDYDAIRKTENIKKYGFLLNHGYDESKPDSELDIEDMQNAAAYRGGKCLSESMTRGDLYTKLEWECHDGHTFFASPYTVLKAGHWCPVCCQPEPWDYDRLAKFMPFYAQVWYDTHAREENTEYFFSGDKAMYRRY</sequence>
<dbReference type="AlphaFoldDB" id="A0A9D1L2L6"/>
<reference evidence="2" key="1">
    <citation type="submission" date="2020-10" db="EMBL/GenBank/DDBJ databases">
        <authorList>
            <person name="Gilroy R."/>
        </authorList>
    </citation>
    <scope>NUCLEOTIDE SEQUENCE</scope>
    <source>
        <strain evidence="2">1063</strain>
    </source>
</reference>
<dbReference type="InterPro" id="IPR051783">
    <property type="entry name" value="NAD(P)-dependent_oxidoreduct"/>
</dbReference>
<evidence type="ECO:0000313" key="3">
    <source>
        <dbReference type="Proteomes" id="UP000824088"/>
    </source>
</evidence>
<dbReference type="GO" id="GO:0004029">
    <property type="term" value="F:aldehyde dehydrogenase (NAD+) activity"/>
    <property type="evidence" value="ECO:0007669"/>
    <property type="project" value="TreeGrafter"/>
</dbReference>
<accession>A0A9D1L2L6</accession>
<organism evidence="2 3">
    <name type="scientific">Candidatus Limadaptatus stercorigallinarum</name>
    <dbReference type="NCBI Taxonomy" id="2840845"/>
    <lineage>
        <taxon>Bacteria</taxon>
        <taxon>Bacillati</taxon>
        <taxon>Bacillota</taxon>
        <taxon>Clostridia</taxon>
        <taxon>Eubacteriales</taxon>
        <taxon>Candidatus Limadaptatus</taxon>
    </lineage>
</organism>
<gene>
    <name evidence="2" type="ORF">IAD51_05735</name>
</gene>
<evidence type="ECO:0000259" key="1">
    <source>
        <dbReference type="Pfam" id="PF01370"/>
    </source>
</evidence>
<evidence type="ECO:0000313" key="2">
    <source>
        <dbReference type="EMBL" id="HIU21711.1"/>
    </source>
</evidence>
<proteinExistence type="predicted"/>
<dbReference type="PANTHER" id="PTHR48079:SF6">
    <property type="entry name" value="NAD(P)-BINDING DOMAIN-CONTAINING PROTEIN-RELATED"/>
    <property type="match status" value="1"/>
</dbReference>
<name>A0A9D1L2L6_9FIRM</name>
<dbReference type="Gene3D" id="3.40.50.720">
    <property type="entry name" value="NAD(P)-binding Rossmann-like Domain"/>
    <property type="match status" value="1"/>
</dbReference>
<feature type="domain" description="NAD-dependent epimerase/dehydratase" evidence="1">
    <location>
        <begin position="5"/>
        <end position="168"/>
    </location>
</feature>